<evidence type="ECO:0008006" key="5">
    <source>
        <dbReference type="Google" id="ProtNLM"/>
    </source>
</evidence>
<feature type="domain" description="4'-phosphopantetheinyl transferase" evidence="2">
    <location>
        <begin position="102"/>
        <end position="190"/>
    </location>
</feature>
<dbReference type="AlphaFoldDB" id="A0A3B0ZP38"/>
<dbReference type="InterPro" id="IPR008278">
    <property type="entry name" value="4-PPantetheinyl_Trfase_dom"/>
</dbReference>
<dbReference type="GO" id="GO:0000287">
    <property type="term" value="F:magnesium ion binding"/>
    <property type="evidence" value="ECO:0007669"/>
    <property type="project" value="InterPro"/>
</dbReference>
<dbReference type="InterPro" id="IPR041354">
    <property type="entry name" value="4PPT_N"/>
</dbReference>
<accession>A0A3B0ZP38</accession>
<name>A0A3B0ZP38_9ZZZZ</name>
<reference evidence="4" key="1">
    <citation type="submission" date="2018-06" db="EMBL/GenBank/DDBJ databases">
        <authorList>
            <person name="Zhirakovskaya E."/>
        </authorList>
    </citation>
    <scope>NUCLEOTIDE SEQUENCE</scope>
</reference>
<dbReference type="GO" id="GO:0008897">
    <property type="term" value="F:holo-[acyl-carrier-protein] synthase activity"/>
    <property type="evidence" value="ECO:0007669"/>
    <property type="project" value="InterPro"/>
</dbReference>
<evidence type="ECO:0000259" key="2">
    <source>
        <dbReference type="Pfam" id="PF01648"/>
    </source>
</evidence>
<dbReference type="GO" id="GO:0009366">
    <property type="term" value="C:enterobactin synthetase complex"/>
    <property type="evidence" value="ECO:0007669"/>
    <property type="project" value="InterPro"/>
</dbReference>
<sequence>MINSLLPNNIACEFLNESTSNLFVHEAEVKSIQHASKKRVTEFLNARHCAHKALIKIGYTQNAAILQGTKGEPLWPKSIIGSITHCKGYYAAVVSFNKFIVGIGIDAELNMDISQKLILTTQTENEIFTNTKISNKSPNFFLNKLVFSAKESVFKFLFPIVKRYIKFKEIEINLNINKKTFSVILLNSDISNDFDVTLMIGKFDYDDNHIVTCCYQQQIN</sequence>
<dbReference type="PRINTS" id="PR01399">
    <property type="entry name" value="ENTSNTHTASED"/>
</dbReference>
<gene>
    <name evidence="4" type="ORF">MNBD_GAMMA22-7</name>
</gene>
<organism evidence="4">
    <name type="scientific">hydrothermal vent metagenome</name>
    <dbReference type="NCBI Taxonomy" id="652676"/>
    <lineage>
        <taxon>unclassified sequences</taxon>
        <taxon>metagenomes</taxon>
        <taxon>ecological metagenomes</taxon>
    </lineage>
</organism>
<evidence type="ECO:0000256" key="1">
    <source>
        <dbReference type="ARBA" id="ARBA00022679"/>
    </source>
</evidence>
<dbReference type="GO" id="GO:0005886">
    <property type="term" value="C:plasma membrane"/>
    <property type="evidence" value="ECO:0007669"/>
    <property type="project" value="TreeGrafter"/>
</dbReference>
<proteinExistence type="predicted"/>
<dbReference type="Pfam" id="PF17837">
    <property type="entry name" value="4PPT_N"/>
    <property type="match status" value="1"/>
</dbReference>
<evidence type="ECO:0000259" key="3">
    <source>
        <dbReference type="Pfam" id="PF17837"/>
    </source>
</evidence>
<evidence type="ECO:0000313" key="4">
    <source>
        <dbReference type="EMBL" id="VAW95228.1"/>
    </source>
</evidence>
<dbReference type="EMBL" id="UOFS01000022">
    <property type="protein sequence ID" value="VAW95228.1"/>
    <property type="molecule type" value="Genomic_DNA"/>
</dbReference>
<dbReference type="GO" id="GO:0009239">
    <property type="term" value="P:enterobactin biosynthetic process"/>
    <property type="evidence" value="ECO:0007669"/>
    <property type="project" value="InterPro"/>
</dbReference>
<keyword evidence="1" id="KW-0808">Transferase</keyword>
<feature type="domain" description="4'-phosphopantetheinyl transferase N-terminal" evidence="3">
    <location>
        <begin position="28"/>
        <end position="95"/>
    </location>
</feature>
<dbReference type="InterPro" id="IPR003542">
    <property type="entry name" value="Enbac_synth_compD-like"/>
</dbReference>
<protein>
    <recommendedName>
        <fullName evidence="5">4'-phosphopantetheinyl transferase entD</fullName>
    </recommendedName>
</protein>
<dbReference type="PANTHER" id="PTHR38096:SF1">
    <property type="entry name" value="ENTEROBACTIN SYNTHASE COMPONENT D"/>
    <property type="match status" value="1"/>
</dbReference>
<dbReference type="Pfam" id="PF01648">
    <property type="entry name" value="ACPS"/>
    <property type="match status" value="1"/>
</dbReference>
<dbReference type="InterPro" id="IPR037143">
    <property type="entry name" value="4-PPantetheinyl_Trfase_dom_sf"/>
</dbReference>
<dbReference type="PANTHER" id="PTHR38096">
    <property type="entry name" value="ENTEROBACTIN SYNTHASE COMPONENT D"/>
    <property type="match status" value="1"/>
</dbReference>
<dbReference type="SUPFAM" id="SSF56214">
    <property type="entry name" value="4'-phosphopantetheinyl transferase"/>
    <property type="match status" value="1"/>
</dbReference>